<protein>
    <submittedName>
        <fullName evidence="2">Uncharacterized protein</fullName>
    </submittedName>
</protein>
<gene>
    <name evidence="2" type="ORF">HPULCUR_012107</name>
</gene>
<feature type="compositionally biased region" description="Polar residues" evidence="1">
    <location>
        <begin position="121"/>
        <end position="131"/>
    </location>
</feature>
<reference evidence="2 3" key="1">
    <citation type="submission" date="2024-04" db="EMBL/GenBank/DDBJ databases">
        <title>genome sequences of Mucor flavus KT1a and Helicostylum pulchrum KT1b strains isolation_sourced from the surface of a dry-aged beef.</title>
        <authorList>
            <person name="Toyotome T."/>
            <person name="Hosono M."/>
            <person name="Torimaru M."/>
            <person name="Fukuda K."/>
            <person name="Mikami N."/>
        </authorList>
    </citation>
    <scope>NUCLEOTIDE SEQUENCE [LARGE SCALE GENOMIC DNA]</scope>
    <source>
        <strain evidence="2 3">KT1b</strain>
    </source>
</reference>
<dbReference type="Proteomes" id="UP001476247">
    <property type="component" value="Unassembled WGS sequence"/>
</dbReference>
<evidence type="ECO:0000256" key="1">
    <source>
        <dbReference type="SAM" id="MobiDB-lite"/>
    </source>
</evidence>
<evidence type="ECO:0000313" key="3">
    <source>
        <dbReference type="Proteomes" id="UP001476247"/>
    </source>
</evidence>
<evidence type="ECO:0000313" key="2">
    <source>
        <dbReference type="EMBL" id="GAA5806569.1"/>
    </source>
</evidence>
<organism evidence="2 3">
    <name type="scientific">Helicostylum pulchrum</name>
    <dbReference type="NCBI Taxonomy" id="562976"/>
    <lineage>
        <taxon>Eukaryota</taxon>
        <taxon>Fungi</taxon>
        <taxon>Fungi incertae sedis</taxon>
        <taxon>Mucoromycota</taxon>
        <taxon>Mucoromycotina</taxon>
        <taxon>Mucoromycetes</taxon>
        <taxon>Mucorales</taxon>
        <taxon>Mucorineae</taxon>
        <taxon>Mucoraceae</taxon>
        <taxon>Helicostylum</taxon>
    </lineage>
</organism>
<keyword evidence="3" id="KW-1185">Reference proteome</keyword>
<comment type="caution">
    <text evidence="2">The sequence shown here is derived from an EMBL/GenBank/DDBJ whole genome shotgun (WGS) entry which is preliminary data.</text>
</comment>
<name>A0ABP9YI88_9FUNG</name>
<feature type="region of interest" description="Disordered" evidence="1">
    <location>
        <begin position="121"/>
        <end position="146"/>
    </location>
</feature>
<feature type="region of interest" description="Disordered" evidence="1">
    <location>
        <begin position="1"/>
        <end position="20"/>
    </location>
</feature>
<sequence length="146" mass="16313">MDYIHYQPTADNYTSEDSEDDMDLETTAMEYGAVEMILDYDGMQKAQEVQMEEVVNDLAEDMELVSIKTTRKNKNWGPSNVERLTHVMQEEGLSVPKAAEVAGIPRSTAYGLVNEFNASDGTVLSGSNPRKTNNKAKKLFPEHSAF</sequence>
<dbReference type="EMBL" id="BAABUJ010000072">
    <property type="protein sequence ID" value="GAA5806569.1"/>
    <property type="molecule type" value="Genomic_DNA"/>
</dbReference>
<proteinExistence type="predicted"/>
<accession>A0ABP9YI88</accession>